<dbReference type="Pfam" id="PF25192">
    <property type="entry name" value="DiatomPyrShell"/>
    <property type="match status" value="1"/>
</dbReference>
<dbReference type="GO" id="GO:0006796">
    <property type="term" value="P:phosphate-containing compound metabolic process"/>
    <property type="evidence" value="ECO:0007669"/>
    <property type="project" value="UniProtKB-ARBA"/>
</dbReference>
<feature type="signal peptide" evidence="3">
    <location>
        <begin position="1"/>
        <end position="18"/>
    </location>
</feature>
<dbReference type="EMBL" id="HBIR01047124">
    <property type="protein sequence ID" value="CAE0581586.1"/>
    <property type="molecule type" value="Transcribed_RNA"/>
</dbReference>
<organism evidence="6">
    <name type="scientific">Emiliania huxleyi</name>
    <name type="common">Coccolithophore</name>
    <name type="synonym">Pontosphaera huxleyi</name>
    <dbReference type="NCBI Taxonomy" id="2903"/>
    <lineage>
        <taxon>Eukaryota</taxon>
        <taxon>Haptista</taxon>
        <taxon>Haptophyta</taxon>
        <taxon>Prymnesiophyceae</taxon>
        <taxon>Isochrysidales</taxon>
        <taxon>Noelaerhabdaceae</taxon>
        <taxon>Emiliania</taxon>
    </lineage>
</organism>
<accession>A0A6V2VFW4</accession>
<feature type="chain" id="PRO_5035586461" description="Carbohydrate kinase PfkB domain-containing protein" evidence="3">
    <location>
        <begin position="19"/>
        <end position="675"/>
    </location>
</feature>
<protein>
    <recommendedName>
        <fullName evidence="4">Carbohydrate kinase PfkB domain-containing protein</fullName>
    </recommendedName>
</protein>
<evidence type="ECO:0000313" key="5">
    <source>
        <dbReference type="EMBL" id="CAE0581577.1"/>
    </source>
</evidence>
<dbReference type="GO" id="GO:0016301">
    <property type="term" value="F:kinase activity"/>
    <property type="evidence" value="ECO:0007669"/>
    <property type="project" value="UniProtKB-KW"/>
</dbReference>
<dbReference type="PRINTS" id="PR00990">
    <property type="entry name" value="RIBOKINASE"/>
</dbReference>
<dbReference type="PANTHER" id="PTHR10584:SF166">
    <property type="entry name" value="RIBOKINASE"/>
    <property type="match status" value="1"/>
</dbReference>
<proteinExistence type="predicted"/>
<keyword evidence="2" id="KW-0418">Kinase</keyword>
<reference evidence="6" key="1">
    <citation type="submission" date="2021-01" db="EMBL/GenBank/DDBJ databases">
        <authorList>
            <person name="Corre E."/>
            <person name="Pelletier E."/>
            <person name="Niang G."/>
            <person name="Scheremetjew M."/>
            <person name="Finn R."/>
            <person name="Kale V."/>
            <person name="Holt S."/>
            <person name="Cochrane G."/>
            <person name="Meng A."/>
            <person name="Brown T."/>
            <person name="Cohen L."/>
        </authorList>
    </citation>
    <scope>NUCLEOTIDE SEQUENCE</scope>
    <source>
        <strain evidence="6">379</strain>
    </source>
</reference>
<dbReference type="InterPro" id="IPR029056">
    <property type="entry name" value="Ribokinase-like"/>
</dbReference>
<evidence type="ECO:0000259" key="4">
    <source>
        <dbReference type="Pfam" id="PF00294"/>
    </source>
</evidence>
<sequence length="675" mass="69787">MLLPLLVLAAQAVHVALAPSPSIRARAASARSALRLALPPEEETGPVLVVGSINIDLYAKLREDRLSFGGSPPVDVMPVKGMTLPAASFVEKLDEAGIGGAAAASDPISLVQSIDGPFVQKTGGKGANAAAAAGQTAACEFIGNLGRASSEANTALLADMQQFGGVNTEGCSELEGPTGTAYILQFEDNDNAIVLVGGANQDWPGLASLLGGNEGSGLRAAIGRSSAVMLQREVPDHVNVAVAQCAAALGKDVFMDVGGTDSPLDPALLPYLGVVAPNESELTFITGVETKGPDGKPELQRVRAAVAALKDSCRAAGNPSVEVLVTFGGEGSLHFGAGWDGAGEAAADGALPLECRMGSFVLGTADGRPVDTTGAGDCFRGSYVAARYADGKGVAESLRWAAAAASLACEVEGAMASMPDRASICERLEGPMVGAPPASPGAPAPQAEMPAGLQPASAWGIGEVSPDASLVQRVEGKSRKTWRFSDLSRERVQVAVSSVGRPVHADIQLWLGPDWTPYTLRAYSEDGKRRPVQTLVGTRCKAAMVEVRNLGESEFPFAAAANYAKDPMASLPIELPASTPGERVDGGALRSFALDPAAGQVEVVLLTDGRQLNARVELLVGPNNPKQSYEVFTNNGELNSLCVAFDTPDAGATVRVVNHAPVEFPCYIHVRERRV</sequence>
<evidence type="ECO:0000256" key="3">
    <source>
        <dbReference type="SAM" id="SignalP"/>
    </source>
</evidence>
<dbReference type="InterPro" id="IPR002139">
    <property type="entry name" value="Ribo/fructo_kinase"/>
</dbReference>
<dbReference type="EMBL" id="HBIR01047120">
    <property type="protein sequence ID" value="CAE0581577.1"/>
    <property type="molecule type" value="Transcribed_RNA"/>
</dbReference>
<dbReference type="Pfam" id="PF00294">
    <property type="entry name" value="PfkB"/>
    <property type="match status" value="1"/>
</dbReference>
<name>A0A6V2VFW4_EMIHU</name>
<dbReference type="AlphaFoldDB" id="A0A6V2VFW4"/>
<dbReference type="SUPFAM" id="SSF53613">
    <property type="entry name" value="Ribokinase-like"/>
    <property type="match status" value="1"/>
</dbReference>
<evidence type="ECO:0000256" key="2">
    <source>
        <dbReference type="ARBA" id="ARBA00022777"/>
    </source>
</evidence>
<dbReference type="InterPro" id="IPR057491">
    <property type="entry name" value="DiatomPyrShell"/>
</dbReference>
<evidence type="ECO:0000313" key="6">
    <source>
        <dbReference type="EMBL" id="CAE0581586.1"/>
    </source>
</evidence>
<keyword evidence="1" id="KW-0808">Transferase</keyword>
<gene>
    <name evidence="5" type="ORF">EHUX00137_LOCUS36820</name>
    <name evidence="6" type="ORF">EHUX00137_LOCUS36824</name>
</gene>
<feature type="domain" description="Carbohydrate kinase PfkB" evidence="4">
    <location>
        <begin position="118"/>
        <end position="420"/>
    </location>
</feature>
<dbReference type="PANTHER" id="PTHR10584">
    <property type="entry name" value="SUGAR KINASE"/>
    <property type="match status" value="1"/>
</dbReference>
<dbReference type="Gene3D" id="3.40.1190.20">
    <property type="match status" value="1"/>
</dbReference>
<evidence type="ECO:0000256" key="1">
    <source>
        <dbReference type="ARBA" id="ARBA00022679"/>
    </source>
</evidence>
<keyword evidence="3" id="KW-0732">Signal</keyword>
<dbReference type="InterPro" id="IPR011611">
    <property type="entry name" value="PfkB_dom"/>
</dbReference>